<protein>
    <submittedName>
        <fullName evidence="2">Uncharacterized protein</fullName>
    </submittedName>
</protein>
<keyword evidence="1" id="KW-0472">Membrane</keyword>
<reference evidence="2" key="2">
    <citation type="submission" date="2020-06" db="EMBL/GenBank/DDBJ databases">
        <title>Whole Genome Sequence of Bradyrhizobium sp. Strain 323S2.</title>
        <authorList>
            <person name="Bromfield E.S.P."/>
        </authorList>
    </citation>
    <scope>NUCLEOTIDE SEQUENCE [LARGE SCALE GENOMIC DNA]</scope>
    <source>
        <strain evidence="2">323S2</strain>
    </source>
</reference>
<feature type="transmembrane region" description="Helical" evidence="1">
    <location>
        <begin position="39"/>
        <end position="58"/>
    </location>
</feature>
<dbReference type="EMBL" id="CP088280">
    <property type="protein sequence ID" value="UGX98747.1"/>
    <property type="molecule type" value="Genomic_DNA"/>
</dbReference>
<keyword evidence="1" id="KW-1133">Transmembrane helix</keyword>
<dbReference type="RefSeq" id="WP_166352925.1">
    <property type="nucleotide sequence ID" value="NZ_CP088280.1"/>
</dbReference>
<dbReference type="AlphaFoldDB" id="A0A7Z0QH70"/>
<keyword evidence="1" id="KW-0812">Transmembrane</keyword>
<gene>
    <name evidence="3" type="ORF">G6321_00027985</name>
    <name evidence="2" type="ORF">G6321_40250</name>
</gene>
<evidence type="ECO:0000313" key="3">
    <source>
        <dbReference type="EMBL" id="UGX98747.1"/>
    </source>
</evidence>
<evidence type="ECO:0000313" key="2">
    <source>
        <dbReference type="EMBL" id="NYY94405.1"/>
    </source>
</evidence>
<organism evidence="2">
    <name type="scientific">Bradyrhizobium barranii subsp. barranii</name>
    <dbReference type="NCBI Taxonomy" id="2823807"/>
    <lineage>
        <taxon>Bacteria</taxon>
        <taxon>Pseudomonadati</taxon>
        <taxon>Pseudomonadota</taxon>
        <taxon>Alphaproteobacteria</taxon>
        <taxon>Hyphomicrobiales</taxon>
        <taxon>Nitrobacteraceae</taxon>
        <taxon>Bradyrhizobium</taxon>
        <taxon>Bradyrhizobium barranii</taxon>
    </lineage>
</organism>
<reference evidence="3 4" key="1">
    <citation type="journal article" date="2017" name="Syst. Appl. Microbiol.">
        <title>Soybeans inoculated with root zone soils of Canadian native legumes harbour diverse and novel Bradyrhizobium spp. that possess agricultural potential.</title>
        <authorList>
            <person name="Bromfield E.S.P."/>
            <person name="Cloutier S."/>
            <person name="Tambong J.T."/>
            <person name="Tran Thi T.V."/>
        </authorList>
    </citation>
    <scope>NUCLEOTIDE SEQUENCE [LARGE SCALE GENOMIC DNA]</scope>
    <source>
        <strain evidence="3 4">323S2</strain>
    </source>
</reference>
<accession>A0A7Z0QH70</accession>
<evidence type="ECO:0000256" key="1">
    <source>
        <dbReference type="SAM" id="Phobius"/>
    </source>
</evidence>
<evidence type="ECO:0000313" key="4">
    <source>
        <dbReference type="Proteomes" id="UP000564836"/>
    </source>
</evidence>
<reference evidence="3 4" key="3">
    <citation type="journal article" date="2022" name="Int. J. Syst. Evol. Microbiol.">
        <title>Strains of Bradyrhizobium barranii sp. nov. associated with legumes native to Canada are symbionts of soybeans and belong to different subspecies (subsp. barranii subsp. nov. and subsp. apii subsp. nov.) and symbiovars (sv. glycinearum and sv. septentrionale).</title>
        <authorList>
            <person name="Bromfield E.S.P."/>
            <person name="Cloutier S."/>
            <person name="Wasai-Hara S."/>
            <person name="Minamisawa K."/>
        </authorList>
    </citation>
    <scope>NUCLEOTIDE SEQUENCE [LARGE SCALE GENOMIC DNA]</scope>
    <source>
        <strain evidence="3 4">323S2</strain>
    </source>
</reference>
<name>A0A7Z0QH70_9BRAD</name>
<dbReference type="EMBL" id="JACBFH010000001">
    <property type="protein sequence ID" value="NYY94405.1"/>
    <property type="molecule type" value="Genomic_DNA"/>
</dbReference>
<sequence>MNYWLAAFIIIVFGASFIQECFPKVAEWIADEVLDPYVFRPLGIGLVVLFCVAIIFNVT</sequence>
<dbReference type="Proteomes" id="UP000564836">
    <property type="component" value="Chromosome"/>
</dbReference>
<proteinExistence type="predicted"/>